<accession>A0A4R8Q3W1</accession>
<proteinExistence type="predicted"/>
<feature type="region of interest" description="Disordered" evidence="1">
    <location>
        <begin position="39"/>
        <end position="86"/>
    </location>
</feature>
<feature type="compositionally biased region" description="Polar residues" evidence="1">
    <location>
        <begin position="72"/>
        <end position="86"/>
    </location>
</feature>
<evidence type="ECO:0000313" key="2">
    <source>
        <dbReference type="EMBL" id="TDZ29855.1"/>
    </source>
</evidence>
<reference evidence="2 3" key="1">
    <citation type="submission" date="2018-11" db="EMBL/GenBank/DDBJ databases">
        <title>Genome sequence and assembly of Colletotrichum spinosum.</title>
        <authorList>
            <person name="Gan P."/>
            <person name="Shirasu K."/>
        </authorList>
    </citation>
    <scope>NUCLEOTIDE SEQUENCE [LARGE SCALE GENOMIC DNA]</scope>
    <source>
        <strain evidence="2 3">CBS 515.97</strain>
    </source>
</reference>
<feature type="compositionally biased region" description="Polar residues" evidence="1">
    <location>
        <begin position="39"/>
        <end position="57"/>
    </location>
</feature>
<dbReference type="Proteomes" id="UP000295083">
    <property type="component" value="Unassembled WGS sequence"/>
</dbReference>
<evidence type="ECO:0000256" key="1">
    <source>
        <dbReference type="SAM" id="MobiDB-lite"/>
    </source>
</evidence>
<name>A0A4R8Q3W1_9PEZI</name>
<keyword evidence="3" id="KW-1185">Reference proteome</keyword>
<sequence length="153" mass="16351">MAADDFTQWSGISRDLALTAHRNEKSDFLRDYMAMARTSSAPSEVQGQLSSTRTSTHGAAVHVRAADVPNPRQRTQPTATGTTSVRSLVWSMANSADESRFSRRRRSQLAVTFPPLSPQGFGAPRLMPPVHVSLVPGTAVLGDLVGACLASSS</sequence>
<gene>
    <name evidence="2" type="ORF">C8035_v004043</name>
</gene>
<protein>
    <submittedName>
        <fullName evidence="2">Uncharacterized protein</fullName>
    </submittedName>
</protein>
<dbReference type="EMBL" id="QAPG01000169">
    <property type="protein sequence ID" value="TDZ29855.1"/>
    <property type="molecule type" value="Genomic_DNA"/>
</dbReference>
<evidence type="ECO:0000313" key="3">
    <source>
        <dbReference type="Proteomes" id="UP000295083"/>
    </source>
</evidence>
<dbReference type="AlphaFoldDB" id="A0A4R8Q3W1"/>
<organism evidence="2 3">
    <name type="scientific">Colletotrichum spinosum</name>
    <dbReference type="NCBI Taxonomy" id="1347390"/>
    <lineage>
        <taxon>Eukaryota</taxon>
        <taxon>Fungi</taxon>
        <taxon>Dikarya</taxon>
        <taxon>Ascomycota</taxon>
        <taxon>Pezizomycotina</taxon>
        <taxon>Sordariomycetes</taxon>
        <taxon>Hypocreomycetidae</taxon>
        <taxon>Glomerellales</taxon>
        <taxon>Glomerellaceae</taxon>
        <taxon>Colletotrichum</taxon>
        <taxon>Colletotrichum orbiculare species complex</taxon>
    </lineage>
</organism>
<comment type="caution">
    <text evidence="2">The sequence shown here is derived from an EMBL/GenBank/DDBJ whole genome shotgun (WGS) entry which is preliminary data.</text>
</comment>